<dbReference type="AlphaFoldDB" id="A0A409WRA8"/>
<dbReference type="InterPro" id="IPR013658">
    <property type="entry name" value="SGL"/>
</dbReference>
<name>A0A409WRA8_PSICY</name>
<dbReference type="PANTHER" id="PTHR47064:SF2">
    <property type="entry name" value="SMP-30_GLUCONOLACTONASE_LRE-LIKE REGION DOMAIN-CONTAINING PROTEIN-RELATED"/>
    <property type="match status" value="1"/>
</dbReference>
<dbReference type="InterPro" id="IPR011042">
    <property type="entry name" value="6-blade_b-propeller_TolB-like"/>
</dbReference>
<dbReference type="Proteomes" id="UP000283269">
    <property type="component" value="Unassembled WGS sequence"/>
</dbReference>
<dbReference type="EMBL" id="NHYD01003286">
    <property type="protein sequence ID" value="PPQ81044.1"/>
    <property type="molecule type" value="Genomic_DNA"/>
</dbReference>
<feature type="non-terminal residue" evidence="2">
    <location>
        <position position="1"/>
    </location>
</feature>
<comment type="caution">
    <text evidence="2">The sequence shown here is derived from an EMBL/GenBank/DDBJ whole genome shotgun (WGS) entry which is preliminary data.</text>
</comment>
<dbReference type="Pfam" id="PF08450">
    <property type="entry name" value="SGL"/>
    <property type="match status" value="1"/>
</dbReference>
<dbReference type="OrthoDB" id="423498at2759"/>
<evidence type="ECO:0000259" key="1">
    <source>
        <dbReference type="Pfam" id="PF08450"/>
    </source>
</evidence>
<dbReference type="Gene3D" id="2.120.10.30">
    <property type="entry name" value="TolB, C-terminal domain"/>
    <property type="match status" value="1"/>
</dbReference>
<keyword evidence="3" id="KW-1185">Reference proteome</keyword>
<protein>
    <recommendedName>
        <fullName evidence="1">SMP-30/Gluconolactonase/LRE-like region domain-containing protein</fullName>
    </recommendedName>
</protein>
<organism evidence="2 3">
    <name type="scientific">Psilocybe cyanescens</name>
    <dbReference type="NCBI Taxonomy" id="93625"/>
    <lineage>
        <taxon>Eukaryota</taxon>
        <taxon>Fungi</taxon>
        <taxon>Dikarya</taxon>
        <taxon>Basidiomycota</taxon>
        <taxon>Agaricomycotina</taxon>
        <taxon>Agaricomycetes</taxon>
        <taxon>Agaricomycetidae</taxon>
        <taxon>Agaricales</taxon>
        <taxon>Agaricineae</taxon>
        <taxon>Strophariaceae</taxon>
        <taxon>Psilocybe</taxon>
    </lineage>
</organism>
<reference evidence="2 3" key="1">
    <citation type="journal article" date="2018" name="Evol. Lett.">
        <title>Horizontal gene cluster transfer increased hallucinogenic mushroom diversity.</title>
        <authorList>
            <person name="Reynolds H.T."/>
            <person name="Vijayakumar V."/>
            <person name="Gluck-Thaler E."/>
            <person name="Korotkin H.B."/>
            <person name="Matheny P.B."/>
            <person name="Slot J.C."/>
        </authorList>
    </citation>
    <scope>NUCLEOTIDE SEQUENCE [LARGE SCALE GENOMIC DNA]</scope>
    <source>
        <strain evidence="2 3">2631</strain>
    </source>
</reference>
<proteinExistence type="predicted"/>
<dbReference type="SUPFAM" id="SSF63829">
    <property type="entry name" value="Calcium-dependent phosphotriesterase"/>
    <property type="match status" value="1"/>
</dbReference>
<gene>
    <name evidence="2" type="ORF">CVT25_014574</name>
</gene>
<sequence length="320" mass="34421">DLRSFAVIGSNGRFRNSSTEEFNPTSTEPPFFQIFDSGFLNIIGSDPTFNIVPTNTSVLSFVREAPVYVPDTDGLFFTGFDPTQNVVSEISLADIERALRGSNTTTVNVPATPVSSIVFATFGTQSSPASIVLVNPMPPYDATVLLDNFFGRQSISINDVKIHPTSGTLFFTDPSVENLRPPPVLTNQVYRFDPATGAVRVVATNFQRPNGIAFSQDGKTRSQVFLNRRVFAYADTGIPDGINLDAAVNVYSGCGDGVNVWSPDGVLLGKNFTGVTVANMAFAGDGRLLLLGGANLYLAKISARSGKYLSHEERAITDEP</sequence>
<accession>A0A409WRA8</accession>
<feature type="domain" description="SMP-30/Gluconolactonase/LRE-like region" evidence="1">
    <location>
        <begin position="131"/>
        <end position="220"/>
    </location>
</feature>
<dbReference type="InParanoid" id="A0A409WRA8"/>
<evidence type="ECO:0000313" key="2">
    <source>
        <dbReference type="EMBL" id="PPQ81044.1"/>
    </source>
</evidence>
<evidence type="ECO:0000313" key="3">
    <source>
        <dbReference type="Proteomes" id="UP000283269"/>
    </source>
</evidence>
<dbReference type="InterPro" id="IPR052988">
    <property type="entry name" value="Oryzine_lactonohydrolase"/>
</dbReference>
<dbReference type="PANTHER" id="PTHR47064">
    <property type="entry name" value="PUTATIVE (AFU_ORTHOLOGUE AFUA_1G08990)-RELATED"/>
    <property type="match status" value="1"/>
</dbReference>
<dbReference type="STRING" id="93625.A0A409WRA8"/>